<dbReference type="Proteomes" id="UP001255416">
    <property type="component" value="Unassembled WGS sequence"/>
</dbReference>
<feature type="chain" id="PRO_5046158015" evidence="1">
    <location>
        <begin position="34"/>
        <end position="187"/>
    </location>
</feature>
<gene>
    <name evidence="2" type="ORF">QO231_08295</name>
</gene>
<protein>
    <submittedName>
        <fullName evidence="2">Uncharacterized protein</fullName>
    </submittedName>
</protein>
<sequence>MPCVNVIHPGFARTLRALTVALLFCVVAQTASAEISRFVGQYTGSAVVSDSDGSEIPRDMSVTIKETKKGFSVKWTTTTYKTRDRIKETTFEINFVPTDRDGVFAAAMKRNVFGHEAQLDPMQGEPYVWARIDDETLTVFSLFVNDSGGYEMQQFDRTLAAGGLDLKFTRTANGKETRTTEVFLEEK</sequence>
<evidence type="ECO:0000256" key="1">
    <source>
        <dbReference type="SAM" id="SignalP"/>
    </source>
</evidence>
<keyword evidence="1" id="KW-0732">Signal</keyword>
<dbReference type="EMBL" id="JASMWN010000005">
    <property type="protein sequence ID" value="MDU9003851.1"/>
    <property type="molecule type" value="Genomic_DNA"/>
</dbReference>
<name>A0ABU3VCG0_9RHOB</name>
<organism evidence="2 3">
    <name type="scientific">Sedimentitalea todarodis</name>
    <dbReference type="NCBI Taxonomy" id="1631240"/>
    <lineage>
        <taxon>Bacteria</taxon>
        <taxon>Pseudomonadati</taxon>
        <taxon>Pseudomonadota</taxon>
        <taxon>Alphaproteobacteria</taxon>
        <taxon>Rhodobacterales</taxon>
        <taxon>Paracoccaceae</taxon>
        <taxon>Sedimentitalea</taxon>
    </lineage>
</organism>
<comment type="caution">
    <text evidence="2">The sequence shown here is derived from an EMBL/GenBank/DDBJ whole genome shotgun (WGS) entry which is preliminary data.</text>
</comment>
<feature type="signal peptide" evidence="1">
    <location>
        <begin position="1"/>
        <end position="33"/>
    </location>
</feature>
<evidence type="ECO:0000313" key="3">
    <source>
        <dbReference type="Proteomes" id="UP001255416"/>
    </source>
</evidence>
<keyword evidence="3" id="KW-1185">Reference proteome</keyword>
<reference evidence="3" key="1">
    <citation type="submission" date="2023-05" db="EMBL/GenBank/DDBJ databases">
        <title>Sedimentitalea sp. nov. JM2-8.</title>
        <authorList>
            <person name="Huang J."/>
        </authorList>
    </citation>
    <scope>NUCLEOTIDE SEQUENCE [LARGE SCALE GENOMIC DNA]</scope>
    <source>
        <strain evidence="3">KHS03</strain>
    </source>
</reference>
<accession>A0ABU3VCG0</accession>
<dbReference type="RefSeq" id="WP_316775060.1">
    <property type="nucleotide sequence ID" value="NZ_JASMWN010000005.1"/>
</dbReference>
<evidence type="ECO:0000313" key="2">
    <source>
        <dbReference type="EMBL" id="MDU9003851.1"/>
    </source>
</evidence>
<proteinExistence type="predicted"/>